<organism evidence="1">
    <name type="scientific">marine metagenome</name>
    <dbReference type="NCBI Taxonomy" id="408172"/>
    <lineage>
        <taxon>unclassified sequences</taxon>
        <taxon>metagenomes</taxon>
        <taxon>ecological metagenomes</taxon>
    </lineage>
</organism>
<accession>A0A381NJL6</accession>
<name>A0A381NJL6_9ZZZZ</name>
<dbReference type="AlphaFoldDB" id="A0A381NJL6"/>
<feature type="non-terminal residue" evidence="1">
    <location>
        <position position="1"/>
    </location>
</feature>
<proteinExistence type="predicted"/>
<gene>
    <name evidence="1" type="ORF">METZ01_LOCUS7609</name>
</gene>
<sequence>YVGPYIKKQFWKHNAVLIMTINQTFNEGIYFR</sequence>
<dbReference type="EMBL" id="UINC01000405">
    <property type="protein sequence ID" value="SUZ54755.1"/>
    <property type="molecule type" value="Genomic_DNA"/>
</dbReference>
<protein>
    <submittedName>
        <fullName evidence="1">Uncharacterized protein</fullName>
    </submittedName>
</protein>
<evidence type="ECO:0000313" key="1">
    <source>
        <dbReference type="EMBL" id="SUZ54755.1"/>
    </source>
</evidence>
<reference evidence="1" key="1">
    <citation type="submission" date="2018-05" db="EMBL/GenBank/DDBJ databases">
        <authorList>
            <person name="Lanie J.A."/>
            <person name="Ng W.-L."/>
            <person name="Kazmierczak K.M."/>
            <person name="Andrzejewski T.M."/>
            <person name="Davidsen T.M."/>
            <person name="Wayne K.J."/>
            <person name="Tettelin H."/>
            <person name="Glass J.I."/>
            <person name="Rusch D."/>
            <person name="Podicherti R."/>
            <person name="Tsui H.-C.T."/>
            <person name="Winkler M.E."/>
        </authorList>
    </citation>
    <scope>NUCLEOTIDE SEQUENCE</scope>
</reference>